<dbReference type="InterPro" id="IPR016140">
    <property type="entry name" value="Bifunc_inhib/LTP/seed_store"/>
</dbReference>
<dbReference type="PROSITE" id="PS51257">
    <property type="entry name" value="PROKAR_LIPOPROTEIN"/>
    <property type="match status" value="1"/>
</dbReference>
<feature type="signal peptide" evidence="1">
    <location>
        <begin position="1"/>
        <end position="19"/>
    </location>
</feature>
<dbReference type="Pfam" id="PF13016">
    <property type="entry name" value="Gliadin"/>
    <property type="match status" value="1"/>
</dbReference>
<reference evidence="3" key="1">
    <citation type="journal article" date="2006" name="Plant J.">
        <title>The maize Mucronate mutation is a deletion in the 16-kDa gamma-zein gene that induces the unfolded protein response.</title>
        <authorList>
            <person name="Kim C.S."/>
            <person name="Gibbon B.C."/>
            <person name="Gillikin J.W."/>
            <person name="Larkins B.A."/>
            <person name="Boston R.S."/>
            <person name="Jung R."/>
        </authorList>
    </citation>
    <scope>NUCLEOTIDE SEQUENCE</scope>
    <source>
        <tissue evidence="3">Endosperm</tissue>
    </source>
</reference>
<dbReference type="EMBL" id="DQ400401">
    <property type="protein sequence ID" value="ABD63256.1"/>
    <property type="molecule type" value="Genomic_DNA"/>
</dbReference>
<dbReference type="PRINTS" id="PR00211">
    <property type="entry name" value="GLUTELIN"/>
</dbReference>
<dbReference type="InterPro" id="IPR001954">
    <property type="entry name" value="Glia_glutenin"/>
</dbReference>
<organism evidence="3">
    <name type="scientific">Zea mays</name>
    <name type="common">Maize</name>
    <dbReference type="NCBI Taxonomy" id="4577"/>
    <lineage>
        <taxon>Eukaryota</taxon>
        <taxon>Viridiplantae</taxon>
        <taxon>Streptophyta</taxon>
        <taxon>Embryophyta</taxon>
        <taxon>Tracheophyta</taxon>
        <taxon>Spermatophyta</taxon>
        <taxon>Magnoliopsida</taxon>
        <taxon>Liliopsida</taxon>
        <taxon>Poales</taxon>
        <taxon>Poaceae</taxon>
        <taxon>PACMAD clade</taxon>
        <taxon>Panicoideae</taxon>
        <taxon>Andropogonodae</taxon>
        <taxon>Andropogoneae</taxon>
        <taxon>Tripsacinae</taxon>
        <taxon>Zea</taxon>
    </lineage>
</organism>
<name>Q00LN8_MAIZE</name>
<dbReference type="PANTHER" id="PTHR33454">
    <property type="entry name" value="PROLAMIN PPROL 14P"/>
    <property type="match status" value="1"/>
</dbReference>
<accession>Q00LN8</accession>
<dbReference type="PANTHER" id="PTHR33454:SF17">
    <property type="entry name" value="GLUTELIN-2"/>
    <property type="match status" value="1"/>
</dbReference>
<dbReference type="SUPFAM" id="SSF47699">
    <property type="entry name" value="Bifunctional inhibitor/lipid-transfer protein/seed storage 2S albumin"/>
    <property type="match status" value="1"/>
</dbReference>
<evidence type="ECO:0000313" key="3">
    <source>
        <dbReference type="EMBL" id="ABD63256.1"/>
    </source>
</evidence>
<proteinExistence type="predicted"/>
<keyword evidence="1" id="KW-0732">Signal</keyword>
<gene>
    <name evidence="3" type="primary">gz16</name>
</gene>
<dbReference type="GO" id="GO:0045735">
    <property type="term" value="F:nutrient reservoir activity"/>
    <property type="evidence" value="ECO:0007669"/>
    <property type="project" value="InterPro"/>
</dbReference>
<dbReference type="Gene3D" id="1.10.110.10">
    <property type="entry name" value="Plant lipid-transfer and hydrophobic proteins"/>
    <property type="match status" value="1"/>
</dbReference>
<dbReference type="InterPro" id="IPR000480">
    <property type="entry name" value="Glutelin"/>
</dbReference>
<sequence>MKVLIVALALLALAASAASSTSGGCGCQTPPFHLPPPFYMPPPFYLPPQQQPQPWQYPTQPPQLSPCQQFGSCGVGSPFLGQCVEFLRHQCSPAATPYGSPQCQALQQQCCHQIRQVEPLHRYQATYGVVLQSFLQQQPQGELAALMAAQVAQQLTAMCGLQLQQPGPCPCNAAAGGVYY</sequence>
<evidence type="ECO:0000256" key="1">
    <source>
        <dbReference type="SAM" id="SignalP"/>
    </source>
</evidence>
<evidence type="ECO:0000259" key="2">
    <source>
        <dbReference type="Pfam" id="PF13016"/>
    </source>
</evidence>
<dbReference type="InterPro" id="IPR036312">
    <property type="entry name" value="Bifun_inhib/LTP/seed_sf"/>
</dbReference>
<dbReference type="AlphaFoldDB" id="Q00LN8"/>
<feature type="chain" id="PRO_5004162190" evidence="1">
    <location>
        <begin position="20"/>
        <end position="180"/>
    </location>
</feature>
<protein>
    <submittedName>
        <fullName evidence="3">16 kDa gamma zein</fullName>
    </submittedName>
</protein>
<feature type="domain" description="Bifunctional inhibitor/plant lipid transfer protein/seed storage helical" evidence="2">
    <location>
        <begin position="80"/>
        <end position="130"/>
    </location>
</feature>